<dbReference type="Proteomes" id="UP000295146">
    <property type="component" value="Unassembled WGS sequence"/>
</dbReference>
<dbReference type="PANTHER" id="PTHR43591:SF24">
    <property type="entry name" value="2-METHOXY-6-POLYPRENYL-1,4-BENZOQUINOL METHYLASE, MITOCHONDRIAL"/>
    <property type="match status" value="1"/>
</dbReference>
<dbReference type="InterPro" id="IPR029063">
    <property type="entry name" value="SAM-dependent_MTases_sf"/>
</dbReference>
<reference evidence="1 2" key="1">
    <citation type="submission" date="2019-03" db="EMBL/GenBank/DDBJ databases">
        <title>Genomic Encyclopedia of Type Strains, Phase III (KMG-III): the genomes of soil and plant-associated and newly described type strains.</title>
        <authorList>
            <person name="Whitman W."/>
        </authorList>
    </citation>
    <scope>NUCLEOTIDE SEQUENCE [LARGE SCALE GENOMIC DNA]</scope>
    <source>
        <strain evidence="1 2">VKM Ac-2573</strain>
    </source>
</reference>
<protein>
    <recommendedName>
        <fullName evidence="3">Methyltransferase family protein</fullName>
    </recommendedName>
</protein>
<accession>A0A4R8C036</accession>
<dbReference type="Gene3D" id="3.40.50.150">
    <property type="entry name" value="Vaccinia Virus protein VP39"/>
    <property type="match status" value="2"/>
</dbReference>
<evidence type="ECO:0008006" key="3">
    <source>
        <dbReference type="Google" id="ProtNLM"/>
    </source>
</evidence>
<dbReference type="SUPFAM" id="SSF53335">
    <property type="entry name" value="S-adenosyl-L-methionine-dependent methyltransferases"/>
    <property type="match status" value="1"/>
</dbReference>
<dbReference type="GO" id="GO:0008168">
    <property type="term" value="F:methyltransferase activity"/>
    <property type="evidence" value="ECO:0007669"/>
    <property type="project" value="TreeGrafter"/>
</dbReference>
<organism evidence="1 2">
    <name type="scientific">Kribbella pratensis</name>
    <dbReference type="NCBI Taxonomy" id="2512112"/>
    <lineage>
        <taxon>Bacteria</taxon>
        <taxon>Bacillati</taxon>
        <taxon>Actinomycetota</taxon>
        <taxon>Actinomycetes</taxon>
        <taxon>Propionibacteriales</taxon>
        <taxon>Kribbellaceae</taxon>
        <taxon>Kribbella</taxon>
    </lineage>
</organism>
<dbReference type="PANTHER" id="PTHR43591">
    <property type="entry name" value="METHYLTRANSFERASE"/>
    <property type="match status" value="1"/>
</dbReference>
<comment type="caution">
    <text evidence="1">The sequence shown here is derived from an EMBL/GenBank/DDBJ whole genome shotgun (WGS) entry which is preliminary data.</text>
</comment>
<proteinExistence type="predicted"/>
<name>A0A4R8C036_9ACTN</name>
<gene>
    <name evidence="1" type="ORF">EV653_6909</name>
</gene>
<dbReference type="EMBL" id="SODP01000003">
    <property type="protein sequence ID" value="TDW66877.1"/>
    <property type="molecule type" value="Genomic_DNA"/>
</dbReference>
<evidence type="ECO:0000313" key="1">
    <source>
        <dbReference type="EMBL" id="TDW66877.1"/>
    </source>
</evidence>
<sequence length="359" mass="37088">MTDRLSRLARSWDEAAEGYEQYFVPRFAPWVQAAVDAVHTIPFGMVVVPCCGTFPELELLAPWFPDRRIVGIDLSAEMVRLANLRAASLRAASLRAASLRAASLRADGVRAGGVRADGPGAGGLGADGVRADGLGAGGLGADGVRADGLGADGIAADGVGAGGLGAGGLGAGGHGADGLGSDGGSLVEVVQGDAAALDPAWGAAAVVSVFGLQQLPDPPAAIRSWYDALRPGGRLCVVYWPEFAEETGPFALLDEVIDGRRDRSWEDALIPALDGAVIERDELRSYPMVHPSAAAYFDAADRSGPLRATALARGDEYIAELRANYLAKAPAGEWVHHPQARLISARKPLSRAEAAPPTS</sequence>
<evidence type="ECO:0000313" key="2">
    <source>
        <dbReference type="Proteomes" id="UP000295146"/>
    </source>
</evidence>
<keyword evidence="2" id="KW-1185">Reference proteome</keyword>
<dbReference type="CDD" id="cd02440">
    <property type="entry name" value="AdoMet_MTases"/>
    <property type="match status" value="1"/>
</dbReference>
<dbReference type="AlphaFoldDB" id="A0A4R8C036"/>